<dbReference type="OrthoDB" id="6174174at2759"/>
<name>A0A6S7G649_PARCT</name>
<dbReference type="EMBL" id="CACRXK020000961">
    <property type="protein sequence ID" value="CAB3986083.1"/>
    <property type="molecule type" value="Genomic_DNA"/>
</dbReference>
<protein>
    <submittedName>
        <fullName evidence="1">Uncharacterized protein</fullName>
    </submittedName>
</protein>
<gene>
    <name evidence="1" type="ORF">PACLA_8A064360</name>
</gene>
<evidence type="ECO:0000313" key="2">
    <source>
        <dbReference type="Proteomes" id="UP001152795"/>
    </source>
</evidence>
<dbReference type="AlphaFoldDB" id="A0A6S7G649"/>
<accession>A0A6S7G649</accession>
<proteinExistence type="predicted"/>
<keyword evidence="2" id="KW-1185">Reference proteome</keyword>
<organism evidence="1 2">
    <name type="scientific">Paramuricea clavata</name>
    <name type="common">Red gorgonian</name>
    <name type="synonym">Violescent sea-whip</name>
    <dbReference type="NCBI Taxonomy" id="317549"/>
    <lineage>
        <taxon>Eukaryota</taxon>
        <taxon>Metazoa</taxon>
        <taxon>Cnidaria</taxon>
        <taxon>Anthozoa</taxon>
        <taxon>Octocorallia</taxon>
        <taxon>Malacalcyonacea</taxon>
        <taxon>Plexauridae</taxon>
        <taxon>Paramuricea</taxon>
    </lineage>
</organism>
<reference evidence="1" key="1">
    <citation type="submission" date="2020-04" db="EMBL/GenBank/DDBJ databases">
        <authorList>
            <person name="Alioto T."/>
            <person name="Alioto T."/>
            <person name="Gomez Garrido J."/>
        </authorList>
    </citation>
    <scope>NUCLEOTIDE SEQUENCE</scope>
    <source>
        <strain evidence="1">A484AB</strain>
    </source>
</reference>
<dbReference type="Proteomes" id="UP001152795">
    <property type="component" value="Unassembled WGS sequence"/>
</dbReference>
<comment type="caution">
    <text evidence="1">The sequence shown here is derived from an EMBL/GenBank/DDBJ whole genome shotgun (WGS) entry which is preliminary data.</text>
</comment>
<sequence>MVNLKPLASTCNFGAYLNEALRDRLVCGLRSSNIKKLLADDYTFDNTLWIRHIKIAMKPYYRPYLISKQSPESGLSVGNDGFCGQSWYNSKQDGTLAQYSFVQIVNAFLLKHGLKLHKSERIDGILRRSGAAINSKAHKLNGRVREEFLAKVKHISVFQHEVVKVENQVKAANGKIDLLSKENDGLKERCEVLWTQLNNMTDNKGRADEALGKKEEECQDILELNKELSDYLEKVGVPVNFRNTGKEVHDVGKRQQARKLTEVKMNVEKSLWFAGTFGLTLESATFSDKSGTNHTLTYNPTSTRKGFKDLSEEERNRIKEILLIVDQFCIGKAAHYQLSMMSAGENLPRSYLIKEVSEELLNALNHVEHSRHIVQGNPKTFNSLGIEEGCGAGIVSVHHFVEEGVHDALQRRYQLRRRGVLNKQMMLDRIGTDALLWQWLDKLISLLSTFQQLESECICLLHLPTQKDLVPSAFSGALWKLRFDHRFDLFQNFLLLCNFLLQN</sequence>
<evidence type="ECO:0000313" key="1">
    <source>
        <dbReference type="EMBL" id="CAB3986083.1"/>
    </source>
</evidence>